<reference evidence="4" key="1">
    <citation type="journal article" date="2010" name="Science">
        <title>Signatures of adaptation to obligate biotrophy in the Hyaloperonospora arabidopsidis genome.</title>
        <authorList>
            <person name="Baxter L."/>
            <person name="Tripathy S."/>
            <person name="Ishaque N."/>
            <person name="Boot N."/>
            <person name="Cabral A."/>
            <person name="Kemen E."/>
            <person name="Thines M."/>
            <person name="Ah-Fong A."/>
            <person name="Anderson R."/>
            <person name="Badejoko W."/>
            <person name="Bittner-Eddy P."/>
            <person name="Boore J.L."/>
            <person name="Chibucos M.C."/>
            <person name="Coates M."/>
            <person name="Dehal P."/>
            <person name="Delehaunty K."/>
            <person name="Dong S."/>
            <person name="Downton P."/>
            <person name="Dumas B."/>
            <person name="Fabro G."/>
            <person name="Fronick C."/>
            <person name="Fuerstenberg S.I."/>
            <person name="Fulton L."/>
            <person name="Gaulin E."/>
            <person name="Govers F."/>
            <person name="Hughes L."/>
            <person name="Humphray S."/>
            <person name="Jiang R.H."/>
            <person name="Judelson H."/>
            <person name="Kamoun S."/>
            <person name="Kyung K."/>
            <person name="Meijer H."/>
            <person name="Minx P."/>
            <person name="Morris P."/>
            <person name="Nelson J."/>
            <person name="Phuntumart V."/>
            <person name="Qutob D."/>
            <person name="Rehmany A."/>
            <person name="Rougon-Cardoso A."/>
            <person name="Ryden P."/>
            <person name="Torto-Alalibo T."/>
            <person name="Studholme D."/>
            <person name="Wang Y."/>
            <person name="Win J."/>
            <person name="Wood J."/>
            <person name="Clifton S.W."/>
            <person name="Rogers J."/>
            <person name="Van den Ackerveken G."/>
            <person name="Jones J.D."/>
            <person name="McDowell J.M."/>
            <person name="Beynon J."/>
            <person name="Tyler B.M."/>
        </authorList>
    </citation>
    <scope>NUCLEOTIDE SEQUENCE [LARGE SCALE GENOMIC DNA]</scope>
    <source>
        <strain evidence="4">Emoy2</strain>
    </source>
</reference>
<evidence type="ECO:0000313" key="3">
    <source>
        <dbReference type="EnsemblProtists" id="HpaP814504"/>
    </source>
</evidence>
<dbReference type="EnsemblProtists" id="HpaT814504">
    <property type="protein sequence ID" value="HpaP814504"/>
    <property type="gene ID" value="HpaG814504"/>
</dbReference>
<dbReference type="STRING" id="559515.M4C5X5"/>
<evidence type="ECO:0000313" key="4">
    <source>
        <dbReference type="Proteomes" id="UP000011713"/>
    </source>
</evidence>
<evidence type="ECO:0000256" key="1">
    <source>
        <dbReference type="SAM" id="Coils"/>
    </source>
</evidence>
<proteinExistence type="predicted"/>
<dbReference type="Proteomes" id="UP000011713">
    <property type="component" value="Unassembled WGS sequence"/>
</dbReference>
<dbReference type="VEuPathDB" id="FungiDB:HpaG814504"/>
<dbReference type="OMA" id="DWHFRDG"/>
<organism evidence="3 4">
    <name type="scientific">Hyaloperonospora arabidopsidis (strain Emoy2)</name>
    <name type="common">Downy mildew agent</name>
    <name type="synonym">Peronospora arabidopsidis</name>
    <dbReference type="NCBI Taxonomy" id="559515"/>
    <lineage>
        <taxon>Eukaryota</taxon>
        <taxon>Sar</taxon>
        <taxon>Stramenopiles</taxon>
        <taxon>Oomycota</taxon>
        <taxon>Peronosporomycetes</taxon>
        <taxon>Peronosporales</taxon>
        <taxon>Peronosporaceae</taxon>
        <taxon>Hyaloperonospora</taxon>
    </lineage>
</organism>
<keyword evidence="4" id="KW-1185">Reference proteome</keyword>
<dbReference type="EMBL" id="ABWE02004739">
    <property type="status" value="NOT_ANNOTATED_CDS"/>
    <property type="molecule type" value="Genomic_DNA"/>
</dbReference>
<feature type="region of interest" description="Disordered" evidence="2">
    <location>
        <begin position="234"/>
        <end position="377"/>
    </location>
</feature>
<feature type="compositionally biased region" description="Low complexity" evidence="2">
    <location>
        <begin position="317"/>
        <end position="329"/>
    </location>
</feature>
<dbReference type="AlphaFoldDB" id="M4C5X5"/>
<feature type="compositionally biased region" description="Polar residues" evidence="2">
    <location>
        <begin position="264"/>
        <end position="283"/>
    </location>
</feature>
<evidence type="ECO:0000256" key="2">
    <source>
        <dbReference type="SAM" id="MobiDB-lite"/>
    </source>
</evidence>
<dbReference type="HOGENOM" id="CLU_617492_0_0_1"/>
<feature type="region of interest" description="Disordered" evidence="2">
    <location>
        <begin position="112"/>
        <end position="137"/>
    </location>
</feature>
<sequence>MSSTTPSFTPPALQERNQDLYNAYSSDNCLLRAVSRSSLPIKNNELDRSSNNIANSSDVAKSWNVANSWNANSHFHRRSQLEARLVELQKDVASLTLQLRFSGNSRPLLRVSSVKSTSKKPDDELESLKLSQEPSTTKLRQKRVKEQLCEANKGGGSTVKTVKELYDVTIERDQLKLELVRTKKALAAARKKSEDVEKNQKAYDELTVHCESLQKSLDLSERIRVRQKKLLQQLQSQQRQKSAKEESENTRNKVTGVKMRTKSAGVSASCRSTNTELQQAQDDSSARGHTRMDCGNSNSLIASGQLDEEEHDDKNTSEQAASEPTAAAADTRPQAPRPVLEFMTPKDEQSQDADSQRPGQIAANTTRQPSRVQARQLEVRRQTARWARSRGATVQIPTVNTQMTSKKRADKVVRPKNGYLAPTQASLRRLHDLPRREIHYRPPFVI</sequence>
<dbReference type="eggNOG" id="ENOG502SD33">
    <property type="taxonomic scope" value="Eukaryota"/>
</dbReference>
<accession>M4C5X5</accession>
<feature type="compositionally biased region" description="Polar residues" evidence="2">
    <location>
        <begin position="362"/>
        <end position="373"/>
    </location>
</feature>
<feature type="coiled-coil region" evidence="1">
    <location>
        <begin position="172"/>
        <end position="199"/>
    </location>
</feature>
<dbReference type="InParanoid" id="M4C5X5"/>
<feature type="compositionally biased region" description="Basic and acidic residues" evidence="2">
    <location>
        <begin position="242"/>
        <end position="251"/>
    </location>
</feature>
<keyword evidence="1" id="KW-0175">Coiled coil</keyword>
<protein>
    <submittedName>
        <fullName evidence="3">Uncharacterized protein</fullName>
    </submittedName>
</protein>
<name>M4C5X5_HYAAE</name>
<reference evidence="3" key="2">
    <citation type="submission" date="2015-06" db="UniProtKB">
        <authorList>
            <consortium name="EnsemblProtists"/>
        </authorList>
    </citation>
    <scope>IDENTIFICATION</scope>
    <source>
        <strain evidence="3">Emoy2</strain>
    </source>
</reference>